<evidence type="ECO:0000313" key="2">
    <source>
        <dbReference type="Proteomes" id="UP000188268"/>
    </source>
</evidence>
<dbReference type="EMBL" id="AWWV01010929">
    <property type="protein sequence ID" value="OMO75932.1"/>
    <property type="molecule type" value="Genomic_DNA"/>
</dbReference>
<sequence length="50" mass="5454">MQQPTSFLGSNVQAAKRWPALVEANFTEGHVPPQAIVQVAATPKINHIIF</sequence>
<comment type="caution">
    <text evidence="1">The sequence shown here is derived from an EMBL/GenBank/DDBJ whole genome shotgun (WGS) entry which is preliminary data.</text>
</comment>
<evidence type="ECO:0000313" key="1">
    <source>
        <dbReference type="EMBL" id="OMO75932.1"/>
    </source>
</evidence>
<organism evidence="1 2">
    <name type="scientific">Corchorus capsularis</name>
    <name type="common">Jute</name>
    <dbReference type="NCBI Taxonomy" id="210143"/>
    <lineage>
        <taxon>Eukaryota</taxon>
        <taxon>Viridiplantae</taxon>
        <taxon>Streptophyta</taxon>
        <taxon>Embryophyta</taxon>
        <taxon>Tracheophyta</taxon>
        <taxon>Spermatophyta</taxon>
        <taxon>Magnoliopsida</taxon>
        <taxon>eudicotyledons</taxon>
        <taxon>Gunneridae</taxon>
        <taxon>Pentapetalae</taxon>
        <taxon>rosids</taxon>
        <taxon>malvids</taxon>
        <taxon>Malvales</taxon>
        <taxon>Malvaceae</taxon>
        <taxon>Grewioideae</taxon>
        <taxon>Apeibeae</taxon>
        <taxon>Corchorus</taxon>
    </lineage>
</organism>
<protein>
    <submittedName>
        <fullName evidence="1">Uncharacterized protein</fullName>
    </submittedName>
</protein>
<keyword evidence="2" id="KW-1185">Reference proteome</keyword>
<dbReference type="AlphaFoldDB" id="A0A1R3I017"/>
<accession>A0A1R3I017</accession>
<gene>
    <name evidence="1" type="ORF">CCACVL1_15982</name>
</gene>
<reference evidence="1 2" key="1">
    <citation type="submission" date="2013-09" db="EMBL/GenBank/DDBJ databases">
        <title>Corchorus capsularis genome sequencing.</title>
        <authorList>
            <person name="Alam M."/>
            <person name="Haque M.S."/>
            <person name="Islam M.S."/>
            <person name="Emdad E.M."/>
            <person name="Islam M.M."/>
            <person name="Ahmed B."/>
            <person name="Halim A."/>
            <person name="Hossen Q.M.M."/>
            <person name="Hossain M.Z."/>
            <person name="Ahmed R."/>
            <person name="Khan M.M."/>
            <person name="Islam R."/>
            <person name="Rashid M.M."/>
            <person name="Khan S.A."/>
            <person name="Rahman M.S."/>
            <person name="Alam M."/>
        </authorList>
    </citation>
    <scope>NUCLEOTIDE SEQUENCE [LARGE SCALE GENOMIC DNA]</scope>
    <source>
        <strain evidence="2">cv. CVL-1</strain>
        <tissue evidence="1">Whole seedling</tissue>
    </source>
</reference>
<name>A0A1R3I017_COCAP</name>
<proteinExistence type="predicted"/>
<dbReference type="Gramene" id="OMO75932">
    <property type="protein sequence ID" value="OMO75932"/>
    <property type="gene ID" value="CCACVL1_15982"/>
</dbReference>
<dbReference type="Proteomes" id="UP000188268">
    <property type="component" value="Unassembled WGS sequence"/>
</dbReference>